<keyword evidence="1" id="KW-0732">Signal</keyword>
<organism evidence="2 3">
    <name type="scientific">Crossiella equi</name>
    <dbReference type="NCBI Taxonomy" id="130796"/>
    <lineage>
        <taxon>Bacteria</taxon>
        <taxon>Bacillati</taxon>
        <taxon>Actinomycetota</taxon>
        <taxon>Actinomycetes</taxon>
        <taxon>Pseudonocardiales</taxon>
        <taxon>Pseudonocardiaceae</taxon>
        <taxon>Crossiella</taxon>
    </lineage>
</organism>
<reference evidence="2 3" key="1">
    <citation type="submission" date="2021-03" db="EMBL/GenBank/DDBJ databases">
        <title>Sequencing the genomes of 1000 actinobacteria strains.</title>
        <authorList>
            <person name="Klenk H.-P."/>
        </authorList>
    </citation>
    <scope>NUCLEOTIDE SEQUENCE [LARGE SCALE GENOMIC DNA]</scope>
    <source>
        <strain evidence="2 3">DSM 44580</strain>
    </source>
</reference>
<proteinExistence type="predicted"/>
<feature type="chain" id="PRO_5046621785" description="Peptidase inhibitor family I36" evidence="1">
    <location>
        <begin position="20"/>
        <end position="120"/>
    </location>
</feature>
<evidence type="ECO:0008006" key="4">
    <source>
        <dbReference type="Google" id="ProtNLM"/>
    </source>
</evidence>
<dbReference type="Proteomes" id="UP001519363">
    <property type="component" value="Unassembled WGS sequence"/>
</dbReference>
<comment type="caution">
    <text evidence="2">The sequence shown here is derived from an EMBL/GenBank/DDBJ whole genome shotgun (WGS) entry which is preliminary data.</text>
</comment>
<sequence>MRNTLVVLAVAALAGGAFATPASAAPQGECEFSRTLCLFDQEGYGGARFTVNALDPQVGTCVNLVEHGWGAGRAKSGINTNTQRAAVLFPNADCTGRGWPVNAGSRDPRIGLPANGVYVY</sequence>
<feature type="signal peptide" evidence="1">
    <location>
        <begin position="1"/>
        <end position="19"/>
    </location>
</feature>
<evidence type="ECO:0000256" key="1">
    <source>
        <dbReference type="SAM" id="SignalP"/>
    </source>
</evidence>
<evidence type="ECO:0000313" key="3">
    <source>
        <dbReference type="Proteomes" id="UP001519363"/>
    </source>
</evidence>
<keyword evidence="3" id="KW-1185">Reference proteome</keyword>
<dbReference type="Pfam" id="PF03995">
    <property type="entry name" value="Inhibitor_I36"/>
    <property type="match status" value="1"/>
</dbReference>
<gene>
    <name evidence="2" type="ORF">JOF53_000589</name>
</gene>
<dbReference type="RefSeq" id="WP_086784015.1">
    <property type="nucleotide sequence ID" value="NZ_JAGIOO010000001.1"/>
</dbReference>
<accession>A0ABS5A647</accession>
<dbReference type="EMBL" id="JAGIOO010000001">
    <property type="protein sequence ID" value="MBP2471717.1"/>
    <property type="molecule type" value="Genomic_DNA"/>
</dbReference>
<name>A0ABS5A647_9PSEU</name>
<protein>
    <recommendedName>
        <fullName evidence="4">Peptidase inhibitor family I36</fullName>
    </recommendedName>
</protein>
<evidence type="ECO:0000313" key="2">
    <source>
        <dbReference type="EMBL" id="MBP2471717.1"/>
    </source>
</evidence>